<evidence type="ECO:0000256" key="1">
    <source>
        <dbReference type="SAM" id="MobiDB-lite"/>
    </source>
</evidence>
<sequence length="168" mass="18340">MDAGRHGRLPARRELFDVLLKGKQLEQTMKDRQAGGGAKSGRYKKHDTLDLVSARVVYQRLKMGILPSATDSKMLFDMPGVYQCLRAAWRAPRAPTSATARAATRLQRFTARAGAMDAGAMGACRRYDELFDVLLKGKQLEQTMKDRQAGGGAKSGHATADDERDAAG</sequence>
<evidence type="ECO:0000313" key="2">
    <source>
        <dbReference type="EMBL" id="KAK7230235.1"/>
    </source>
</evidence>
<accession>A0ABR1FG69</accession>
<comment type="caution">
    <text evidence="2">The sequence shown here is derived from an EMBL/GenBank/DDBJ whole genome shotgun (WGS) entry which is preliminary data.</text>
</comment>
<proteinExistence type="predicted"/>
<dbReference type="EMBL" id="JBBJCI010000442">
    <property type="protein sequence ID" value="KAK7230235.1"/>
    <property type="molecule type" value="Genomic_DNA"/>
</dbReference>
<keyword evidence="3" id="KW-1185">Reference proteome</keyword>
<dbReference type="Proteomes" id="UP001363151">
    <property type="component" value="Unassembled WGS sequence"/>
</dbReference>
<protein>
    <submittedName>
        <fullName evidence="2">Uncharacterized protein</fullName>
    </submittedName>
</protein>
<feature type="region of interest" description="Disordered" evidence="1">
    <location>
        <begin position="144"/>
        <end position="168"/>
    </location>
</feature>
<feature type="compositionally biased region" description="Basic and acidic residues" evidence="1">
    <location>
        <begin position="159"/>
        <end position="168"/>
    </location>
</feature>
<name>A0ABR1FG69_AURAN</name>
<reference evidence="2 3" key="1">
    <citation type="submission" date="2024-03" db="EMBL/GenBank/DDBJ databases">
        <title>Aureococcus anophagefferens CCMP1851 and Kratosvirus quantuckense: Draft genome of a second virus-susceptible host strain in the model system.</title>
        <authorList>
            <person name="Chase E."/>
            <person name="Truchon A.R."/>
            <person name="Schepens W."/>
            <person name="Wilhelm S.W."/>
        </authorList>
    </citation>
    <scope>NUCLEOTIDE SEQUENCE [LARGE SCALE GENOMIC DNA]</scope>
    <source>
        <strain evidence="2 3">CCMP1851</strain>
    </source>
</reference>
<evidence type="ECO:0000313" key="3">
    <source>
        <dbReference type="Proteomes" id="UP001363151"/>
    </source>
</evidence>
<gene>
    <name evidence="2" type="ORF">SO694_00185011</name>
</gene>
<organism evidence="2 3">
    <name type="scientific">Aureococcus anophagefferens</name>
    <name type="common">Harmful bloom alga</name>
    <dbReference type="NCBI Taxonomy" id="44056"/>
    <lineage>
        <taxon>Eukaryota</taxon>
        <taxon>Sar</taxon>
        <taxon>Stramenopiles</taxon>
        <taxon>Ochrophyta</taxon>
        <taxon>Pelagophyceae</taxon>
        <taxon>Pelagomonadales</taxon>
        <taxon>Pelagomonadaceae</taxon>
        <taxon>Aureococcus</taxon>
    </lineage>
</organism>